<dbReference type="InterPro" id="IPR016039">
    <property type="entry name" value="Thiolase-like"/>
</dbReference>
<dbReference type="Pfam" id="PF13723">
    <property type="entry name" value="Ketoacyl-synt_2"/>
    <property type="match status" value="1"/>
</dbReference>
<keyword evidence="3" id="KW-1185">Reference proteome</keyword>
<evidence type="ECO:0000259" key="1">
    <source>
        <dbReference type="Pfam" id="PF13723"/>
    </source>
</evidence>
<sequence length="337" mass="35889">MPAYVNSIHCISPYQAAGATHAGAFIAPDPVYTEVLSPSELRRTPRLVKMGLYAAARCLADAGLDSVDAIVVGSGLGSFDGFEKFENALLEQAEETLAPTSFIQSLDNAVAGQLALKLECYGYNMTYTHRGFSFETALLDGLLLLAETDGPTNVLVGGLDETTPTYAQLLQRGGHLKSPAEAGRVELSHSPGVQPGEGATFLVLSSVRQPSTLAAVRAVRTVFSPRTALEVEHALTALLHEQHLAPGDLDLVLLGNGGDNAQDQKLRTVEASLPGIPREYFKNYCGEYHTAAAFAVWLGVQRLSSSGAAPGACAPKTCLIINQYRDVNYSIILLTRD</sequence>
<reference evidence="2 3" key="1">
    <citation type="submission" date="2021-03" db="EMBL/GenBank/DDBJ databases">
        <authorList>
            <person name="Kim M.K."/>
        </authorList>
    </citation>
    <scope>NUCLEOTIDE SEQUENCE [LARGE SCALE GENOMIC DNA]</scope>
    <source>
        <strain evidence="2 3">BT442</strain>
    </source>
</reference>
<protein>
    <submittedName>
        <fullName evidence="2">Beta-ketoacyl synthase chain length factor</fullName>
    </submittedName>
</protein>
<name>A0ABS3QP80_9BACT</name>
<dbReference type="SUPFAM" id="SSF53901">
    <property type="entry name" value="Thiolase-like"/>
    <property type="match status" value="1"/>
</dbReference>
<gene>
    <name evidence="2" type="ORF">J4E00_28755</name>
</gene>
<comment type="caution">
    <text evidence="2">The sequence shown here is derived from an EMBL/GenBank/DDBJ whole genome shotgun (WGS) entry which is preliminary data.</text>
</comment>
<organism evidence="2 3">
    <name type="scientific">Hymenobacter negativus</name>
    <dbReference type="NCBI Taxonomy" id="2795026"/>
    <lineage>
        <taxon>Bacteria</taxon>
        <taxon>Pseudomonadati</taxon>
        <taxon>Bacteroidota</taxon>
        <taxon>Cytophagia</taxon>
        <taxon>Cytophagales</taxon>
        <taxon>Hymenobacteraceae</taxon>
        <taxon>Hymenobacter</taxon>
    </lineage>
</organism>
<dbReference type="InterPro" id="IPR014030">
    <property type="entry name" value="Ketoacyl_synth_N"/>
</dbReference>
<feature type="domain" description="Beta-ketoacyl synthase-like N-terminal" evidence="1">
    <location>
        <begin position="30"/>
        <end position="189"/>
    </location>
</feature>
<evidence type="ECO:0000313" key="2">
    <source>
        <dbReference type="EMBL" id="MBO2013085.1"/>
    </source>
</evidence>
<accession>A0ABS3QP80</accession>
<dbReference type="Gene3D" id="3.40.47.10">
    <property type="match status" value="1"/>
</dbReference>
<dbReference type="EMBL" id="JAGETZ010000026">
    <property type="protein sequence ID" value="MBO2013085.1"/>
    <property type="molecule type" value="Genomic_DNA"/>
</dbReference>
<proteinExistence type="predicted"/>
<dbReference type="RefSeq" id="WP_208178824.1">
    <property type="nucleotide sequence ID" value="NZ_JAGETZ010000026.1"/>
</dbReference>
<evidence type="ECO:0000313" key="3">
    <source>
        <dbReference type="Proteomes" id="UP000664369"/>
    </source>
</evidence>
<dbReference type="Proteomes" id="UP000664369">
    <property type="component" value="Unassembled WGS sequence"/>
</dbReference>